<dbReference type="RefSeq" id="XP_060122687.1">
    <property type="nucleotide sequence ID" value="XM_060266704.1"/>
</dbReference>
<evidence type="ECO:0000256" key="2">
    <source>
        <dbReference type="SAM" id="Phobius"/>
    </source>
</evidence>
<dbReference type="Gene3D" id="2.60.40.1820">
    <property type="match status" value="1"/>
</dbReference>
<keyword evidence="2" id="KW-1133">Transmembrane helix</keyword>
<keyword evidence="4" id="KW-1185">Reference proteome</keyword>
<dbReference type="Proteomes" id="UP001217754">
    <property type="component" value="Chromosome 4"/>
</dbReference>
<dbReference type="AlphaFoldDB" id="A0AAF0EZD1"/>
<evidence type="ECO:0000313" key="3">
    <source>
        <dbReference type="EMBL" id="WFD39790.1"/>
    </source>
</evidence>
<evidence type="ECO:0000256" key="1">
    <source>
        <dbReference type="SAM" id="MobiDB-lite"/>
    </source>
</evidence>
<dbReference type="GeneID" id="85226422"/>
<sequence>MAQRTSRPLPPIEHGGFTEAAAPQPLSMQPYAAHQAAGVSEPYLDAPALNPRSSNLSDEYEDKAVEVSHPAHYQGDPEDTYYPAQMYSSPNERAFAHQHAPRGIWSYDDRRSFQKLSILSKVFRILAFILVIGIIFTLCIIMLIVIFLRPPNIGLNGIDLPQSIQDVQIQDEKFSINATLNAIVANPNYISAHITSLNATAWDNNAKSTPIGYCDLDDQTIAARNKTTVNVPCQLSYNVQDDPSHDVLKDLVNRCGIVQGSKKSNLQILLDLHISIKILAFHIPISAQPTITMSCPITKDMVKQALGDHSDILKELGLGNLARSIAVRTVSPEALRNLAWRTIRSVQDRLAAPQAVLHDAL</sequence>
<dbReference type="EMBL" id="CP119961">
    <property type="protein sequence ID" value="WFD39790.1"/>
    <property type="molecule type" value="Genomic_DNA"/>
</dbReference>
<keyword evidence="2" id="KW-0472">Membrane</keyword>
<evidence type="ECO:0000313" key="4">
    <source>
        <dbReference type="Proteomes" id="UP001217754"/>
    </source>
</evidence>
<dbReference type="SUPFAM" id="SSF117070">
    <property type="entry name" value="LEA14-like"/>
    <property type="match status" value="1"/>
</dbReference>
<protein>
    <recommendedName>
        <fullName evidence="5">Late embryogenesis abundant protein LEA-2 subgroup domain-containing protein</fullName>
    </recommendedName>
</protein>
<feature type="region of interest" description="Disordered" evidence="1">
    <location>
        <begin position="1"/>
        <end position="34"/>
    </location>
</feature>
<gene>
    <name evidence="3" type="ORF">MJAP1_002771</name>
</gene>
<organism evidence="3 4">
    <name type="scientific">Malassezia japonica</name>
    <dbReference type="NCBI Taxonomy" id="223818"/>
    <lineage>
        <taxon>Eukaryota</taxon>
        <taxon>Fungi</taxon>
        <taxon>Dikarya</taxon>
        <taxon>Basidiomycota</taxon>
        <taxon>Ustilaginomycotina</taxon>
        <taxon>Malasseziomycetes</taxon>
        <taxon>Malasseziales</taxon>
        <taxon>Malasseziaceae</taxon>
        <taxon>Malassezia</taxon>
    </lineage>
</organism>
<reference evidence="3" key="1">
    <citation type="submission" date="2023-03" db="EMBL/GenBank/DDBJ databases">
        <title>Mating type loci evolution in Malassezia.</title>
        <authorList>
            <person name="Coelho M.A."/>
        </authorList>
    </citation>
    <scope>NUCLEOTIDE SEQUENCE</scope>
    <source>
        <strain evidence="3">CBS 9431</strain>
    </source>
</reference>
<feature type="transmembrane region" description="Helical" evidence="2">
    <location>
        <begin position="125"/>
        <end position="148"/>
    </location>
</feature>
<evidence type="ECO:0008006" key="5">
    <source>
        <dbReference type="Google" id="ProtNLM"/>
    </source>
</evidence>
<accession>A0AAF0EZD1</accession>
<name>A0AAF0EZD1_9BASI</name>
<keyword evidence="2" id="KW-0812">Transmembrane</keyword>
<proteinExistence type="predicted"/>